<keyword evidence="5" id="KW-0539">Nucleus</keyword>
<dbReference type="PANTHER" id="PTHR23271">
    <property type="entry name" value="HEPATOCELLULAR CARCINOMA-ASSOCIATED ANTIGEN 66"/>
    <property type="match status" value="1"/>
</dbReference>
<dbReference type="EMBL" id="JAEUBG010001010">
    <property type="protein sequence ID" value="KAH3687097.1"/>
    <property type="molecule type" value="Genomic_DNA"/>
</dbReference>
<reference evidence="7" key="1">
    <citation type="journal article" date="2021" name="Open Biol.">
        <title>Shared evolutionary footprints suggest mitochondrial oxidative damage underlies multiple complex I losses in fungi.</title>
        <authorList>
            <person name="Schikora-Tamarit M.A."/>
            <person name="Marcet-Houben M."/>
            <person name="Nosek J."/>
            <person name="Gabaldon T."/>
        </authorList>
    </citation>
    <scope>NUCLEOTIDE SEQUENCE</scope>
    <source>
        <strain evidence="7">CBS2887</strain>
    </source>
</reference>
<comment type="caution">
    <text evidence="7">The sequence shown here is derived from an EMBL/GenBank/DDBJ whole genome shotgun (WGS) entry which is preliminary data.</text>
</comment>
<evidence type="ECO:0000256" key="3">
    <source>
        <dbReference type="ARBA" id="ARBA00022552"/>
    </source>
</evidence>
<evidence type="ECO:0000256" key="1">
    <source>
        <dbReference type="ARBA" id="ARBA00004604"/>
    </source>
</evidence>
<dbReference type="GO" id="GO:0032040">
    <property type="term" value="C:small-subunit processome"/>
    <property type="evidence" value="ECO:0007669"/>
    <property type="project" value="TreeGrafter"/>
</dbReference>
<proteinExistence type="inferred from homology"/>
<dbReference type="Pfam" id="PF23240">
    <property type="entry name" value="HAT_PRP39_N"/>
    <property type="match status" value="1"/>
</dbReference>
<evidence type="ECO:0000313" key="7">
    <source>
        <dbReference type="EMBL" id="KAH3687097.1"/>
    </source>
</evidence>
<keyword evidence="3" id="KW-0698">rRNA processing</keyword>
<sequence length="415" mass="49055">MSKARYYLEQTVPELEDLQKKGLFEKQEITQIMRRRTDFEHRLNSRGSKTRDYLKYVEFEENLEKLRKKRYARLSKAGLVNTKPSISDWASERRILFIFDRSIQKFPNDFLLWENYLNFAKQRKIFKKIYTIYNQLLQLHPTHVQSWLNAANFEYEVVGSAKNARTLFQKGLRFNKDSSKLWIEYALFELSYITKLLNRRKILGLVTEKQQLEHESSEQKGGDFGTDDMIKVPSFTRDEARDQLNQLPDADLNMLGNPETNPALRGDVALTIFDIGMDTLWGFKKANQMANEFDFKYDLALKFIDVFNKFTDLDRDYLNSHVVQYLTRSFSNEIKCVYLDITIPLINCSIKDGKFIESLQFATKKYLIFKKKLGNEADQLELKNLFTQFIIERFLQDEETDDKTKALLNTILKKL</sequence>
<dbReference type="InterPro" id="IPR055347">
    <property type="entry name" value="UTP6_N"/>
</dbReference>
<evidence type="ECO:0000256" key="4">
    <source>
        <dbReference type="ARBA" id="ARBA00022737"/>
    </source>
</evidence>
<dbReference type="Gene3D" id="1.25.40.10">
    <property type="entry name" value="Tetratricopeptide repeat domain"/>
    <property type="match status" value="1"/>
</dbReference>
<dbReference type="GO" id="GO:0034388">
    <property type="term" value="C:Pwp2p-containing subcomplex of 90S preribosome"/>
    <property type="evidence" value="ECO:0007669"/>
    <property type="project" value="TreeGrafter"/>
</dbReference>
<dbReference type="SUPFAM" id="SSF48452">
    <property type="entry name" value="TPR-like"/>
    <property type="match status" value="1"/>
</dbReference>
<protein>
    <recommendedName>
        <fullName evidence="6">U3 small nucleolar RNA-associated protein 6 N-terminal domain-containing protein</fullName>
    </recommendedName>
</protein>
<dbReference type="GO" id="GO:0000462">
    <property type="term" value="P:maturation of SSU-rRNA from tricistronic rRNA transcript (SSU-rRNA, 5.8S rRNA, LSU-rRNA)"/>
    <property type="evidence" value="ECO:0007669"/>
    <property type="project" value="InterPro"/>
</dbReference>
<dbReference type="InterPro" id="IPR003107">
    <property type="entry name" value="HAT"/>
</dbReference>
<dbReference type="GO" id="GO:0030515">
    <property type="term" value="F:snoRNA binding"/>
    <property type="evidence" value="ECO:0007669"/>
    <property type="project" value="InterPro"/>
</dbReference>
<evidence type="ECO:0000256" key="2">
    <source>
        <dbReference type="ARBA" id="ARBA00010734"/>
    </source>
</evidence>
<accession>A0A9P8QAQ0</accession>
<comment type="subcellular location">
    <subcellularLocation>
        <location evidence="1">Nucleus</location>
        <location evidence="1">Nucleolus</location>
    </subcellularLocation>
</comment>
<dbReference type="AlphaFoldDB" id="A0A9P8QAQ0"/>
<dbReference type="OrthoDB" id="28112at2759"/>
<comment type="similarity">
    <text evidence="2">Belongs to the UTP6 family.</text>
</comment>
<dbReference type="Proteomes" id="UP000774326">
    <property type="component" value="Unassembled WGS sequence"/>
</dbReference>
<dbReference type="SMART" id="SM00386">
    <property type="entry name" value="HAT"/>
    <property type="match status" value="3"/>
</dbReference>
<keyword evidence="8" id="KW-1185">Reference proteome</keyword>
<evidence type="ECO:0000313" key="8">
    <source>
        <dbReference type="Proteomes" id="UP000774326"/>
    </source>
</evidence>
<dbReference type="InterPro" id="IPR013949">
    <property type="entry name" value="Utp6"/>
</dbReference>
<evidence type="ECO:0000256" key="5">
    <source>
        <dbReference type="ARBA" id="ARBA00023242"/>
    </source>
</evidence>
<dbReference type="Pfam" id="PF08640">
    <property type="entry name" value="U3_assoc_6"/>
    <property type="match status" value="1"/>
</dbReference>
<organism evidence="7 8">
    <name type="scientific">Wickerhamomyces pijperi</name>
    <name type="common">Yeast</name>
    <name type="synonym">Pichia pijperi</name>
    <dbReference type="NCBI Taxonomy" id="599730"/>
    <lineage>
        <taxon>Eukaryota</taxon>
        <taxon>Fungi</taxon>
        <taxon>Dikarya</taxon>
        <taxon>Ascomycota</taxon>
        <taxon>Saccharomycotina</taxon>
        <taxon>Saccharomycetes</taxon>
        <taxon>Phaffomycetales</taxon>
        <taxon>Wickerhamomycetaceae</taxon>
        <taxon>Wickerhamomyces</taxon>
    </lineage>
</organism>
<name>A0A9P8QAQ0_WICPI</name>
<dbReference type="InterPro" id="IPR011990">
    <property type="entry name" value="TPR-like_helical_dom_sf"/>
</dbReference>
<reference evidence="7" key="2">
    <citation type="submission" date="2021-01" db="EMBL/GenBank/DDBJ databases">
        <authorList>
            <person name="Schikora-Tamarit M.A."/>
        </authorList>
    </citation>
    <scope>NUCLEOTIDE SEQUENCE</scope>
    <source>
        <strain evidence="7">CBS2887</strain>
    </source>
</reference>
<evidence type="ECO:0000259" key="6">
    <source>
        <dbReference type="Pfam" id="PF08640"/>
    </source>
</evidence>
<gene>
    <name evidence="7" type="ORF">WICPIJ_001926</name>
</gene>
<keyword evidence="4" id="KW-0677">Repeat</keyword>
<dbReference type="PANTHER" id="PTHR23271:SF1">
    <property type="entry name" value="U3 SMALL NUCLEOLAR RNA-ASSOCIATED PROTEIN 6 HOMOLOG"/>
    <property type="match status" value="1"/>
</dbReference>
<feature type="domain" description="U3 small nucleolar RNA-associated protein 6 N-terminal" evidence="6">
    <location>
        <begin position="8"/>
        <end position="94"/>
    </location>
</feature>